<comment type="caution">
    <text evidence="1">The sequence shown here is derived from an EMBL/GenBank/DDBJ whole genome shotgun (WGS) entry which is preliminary data.</text>
</comment>
<gene>
    <name evidence="1" type="ORF">E2C01_036186</name>
</gene>
<keyword evidence="2" id="KW-1185">Reference proteome</keyword>
<dbReference type="EMBL" id="VSRR010005485">
    <property type="protein sequence ID" value="MPC42563.1"/>
    <property type="molecule type" value="Genomic_DNA"/>
</dbReference>
<protein>
    <submittedName>
        <fullName evidence="1">Uncharacterized protein</fullName>
    </submittedName>
</protein>
<name>A0A5B7FBT4_PORTR</name>
<sequence>MYSKPPNLAKSLFSDCLEKGQALKFSNFLSYLANVPRYTVPPPAHSEPIVPPPAHSEPIACLFGCDVSPTVGPAFPLDT</sequence>
<reference evidence="1 2" key="1">
    <citation type="submission" date="2019-05" db="EMBL/GenBank/DDBJ databases">
        <title>Another draft genome of Portunus trituberculatus and its Hox gene families provides insights of decapod evolution.</title>
        <authorList>
            <person name="Jeong J.-H."/>
            <person name="Song I."/>
            <person name="Kim S."/>
            <person name="Choi T."/>
            <person name="Kim D."/>
            <person name="Ryu S."/>
            <person name="Kim W."/>
        </authorList>
    </citation>
    <scope>NUCLEOTIDE SEQUENCE [LARGE SCALE GENOMIC DNA]</scope>
    <source>
        <tissue evidence="1">Muscle</tissue>
    </source>
</reference>
<dbReference type="AlphaFoldDB" id="A0A5B7FBT4"/>
<evidence type="ECO:0000313" key="1">
    <source>
        <dbReference type="EMBL" id="MPC42563.1"/>
    </source>
</evidence>
<dbReference type="Proteomes" id="UP000324222">
    <property type="component" value="Unassembled WGS sequence"/>
</dbReference>
<proteinExistence type="predicted"/>
<organism evidence="1 2">
    <name type="scientific">Portunus trituberculatus</name>
    <name type="common">Swimming crab</name>
    <name type="synonym">Neptunus trituberculatus</name>
    <dbReference type="NCBI Taxonomy" id="210409"/>
    <lineage>
        <taxon>Eukaryota</taxon>
        <taxon>Metazoa</taxon>
        <taxon>Ecdysozoa</taxon>
        <taxon>Arthropoda</taxon>
        <taxon>Crustacea</taxon>
        <taxon>Multicrustacea</taxon>
        <taxon>Malacostraca</taxon>
        <taxon>Eumalacostraca</taxon>
        <taxon>Eucarida</taxon>
        <taxon>Decapoda</taxon>
        <taxon>Pleocyemata</taxon>
        <taxon>Brachyura</taxon>
        <taxon>Eubrachyura</taxon>
        <taxon>Portunoidea</taxon>
        <taxon>Portunidae</taxon>
        <taxon>Portuninae</taxon>
        <taxon>Portunus</taxon>
    </lineage>
</organism>
<accession>A0A5B7FBT4</accession>
<evidence type="ECO:0000313" key="2">
    <source>
        <dbReference type="Proteomes" id="UP000324222"/>
    </source>
</evidence>